<evidence type="ECO:0000256" key="2">
    <source>
        <dbReference type="ARBA" id="ARBA00022801"/>
    </source>
</evidence>
<protein>
    <submittedName>
        <fullName evidence="4">Alkaline phosphatase family protein</fullName>
    </submittedName>
</protein>
<evidence type="ECO:0000313" key="5">
    <source>
        <dbReference type="Proteomes" id="UP000306441"/>
    </source>
</evidence>
<dbReference type="PANTHER" id="PTHR45953:SF1">
    <property type="entry name" value="IDURONATE 2-SULFATASE"/>
    <property type="match status" value="1"/>
</dbReference>
<evidence type="ECO:0000313" key="4">
    <source>
        <dbReference type="EMBL" id="THF59500.1"/>
    </source>
</evidence>
<evidence type="ECO:0000259" key="3">
    <source>
        <dbReference type="Pfam" id="PF00884"/>
    </source>
</evidence>
<sequence length="516" mass="57959">MTAQRPNVLLICADQWRGDCISALGHPNVKTPNLDALAADGVLFTNHFGQCTPCGPSRTSLLTGLYLMNHRSGRNGTPLDARHTNVALEARKAGYRPALFGYTDTSADPRDLDANDPALTTYESVMPGFEAALHLPDEMEEWIADLLAKGYDLSGGRHDVFKPKPGFDRPADRGFRYIPTVYPAEHSEAAFLTDAFLKWLSARRDSPWFAHFVFLRPHPPLIAPEPYNAMVDPADVAMPARAASLEAEKRQHPMLAYELERMSEPGRYDEHSPFDPISADDLEIRQMRATYYGLISEVDHHLGRIVENLKATGEYDRTLIVVTSDHAEMLGEHHAWGKEIYFDQAFHLPLVIRDPRRQADAARGSRVDAFTEAVDIMPTILDWLGRPVPRACDGRSLLPLIEGGTPPDWREAVFFEHDFRTVATQKAETTLGISSDQCSYAAVRDRRYKYVHFAALPPLLFDMVNDPHETQNLADRPEMAATVLAYAQKMLDWRLSHADRTLTNMFITKDGLVSRP</sequence>
<dbReference type="Pfam" id="PF00884">
    <property type="entry name" value="Sulfatase"/>
    <property type="match status" value="1"/>
</dbReference>
<dbReference type="InterPro" id="IPR017850">
    <property type="entry name" value="Alkaline_phosphatase_core_sf"/>
</dbReference>
<proteinExistence type="predicted"/>
<keyword evidence="2" id="KW-0378">Hydrolase</keyword>
<feature type="domain" description="Sulfatase N-terminal" evidence="3">
    <location>
        <begin position="6"/>
        <end position="385"/>
    </location>
</feature>
<dbReference type="SUPFAM" id="SSF53649">
    <property type="entry name" value="Alkaline phosphatase-like"/>
    <property type="match status" value="1"/>
</dbReference>
<dbReference type="CDD" id="cd16028">
    <property type="entry name" value="PMH"/>
    <property type="match status" value="1"/>
</dbReference>
<keyword evidence="5" id="KW-1185">Reference proteome</keyword>
<gene>
    <name evidence="4" type="ORF">E6C48_00090</name>
</gene>
<dbReference type="RefSeq" id="WP_136352733.1">
    <property type="nucleotide sequence ID" value="NZ_SSNY01000001.1"/>
</dbReference>
<comment type="caution">
    <text evidence="4">The sequence shown here is derived from an EMBL/GenBank/DDBJ whole genome shotgun (WGS) entry which is preliminary data.</text>
</comment>
<dbReference type="InterPro" id="IPR000917">
    <property type="entry name" value="Sulfatase_N"/>
</dbReference>
<reference evidence="4 5" key="1">
    <citation type="submission" date="2019-04" db="EMBL/GenBank/DDBJ databases">
        <title>Mesorhizobium composti sp. nov., isolated from compost.</title>
        <authorList>
            <person name="Lin S.-Y."/>
            <person name="Hameed A."/>
            <person name="Hsieh Y.-T."/>
            <person name="Young C.-C."/>
        </authorList>
    </citation>
    <scope>NUCLEOTIDE SEQUENCE [LARGE SCALE GENOMIC DNA]</scope>
    <source>
        <strain evidence="4 5">CC-YTH430</strain>
    </source>
</reference>
<dbReference type="PANTHER" id="PTHR45953">
    <property type="entry name" value="IDURONATE 2-SULFATASE"/>
    <property type="match status" value="1"/>
</dbReference>
<dbReference type="Gene3D" id="3.40.720.10">
    <property type="entry name" value="Alkaline Phosphatase, subunit A"/>
    <property type="match status" value="1"/>
</dbReference>
<dbReference type="EMBL" id="SSNY01000001">
    <property type="protein sequence ID" value="THF59500.1"/>
    <property type="molecule type" value="Genomic_DNA"/>
</dbReference>
<keyword evidence="1" id="KW-0479">Metal-binding</keyword>
<evidence type="ECO:0000256" key="1">
    <source>
        <dbReference type="ARBA" id="ARBA00022723"/>
    </source>
</evidence>
<name>A0ABY2QB62_9HYPH</name>
<organism evidence="4 5">
    <name type="scientific">Ollibium composti</name>
    <dbReference type="NCBI Taxonomy" id="2675109"/>
    <lineage>
        <taxon>Bacteria</taxon>
        <taxon>Pseudomonadati</taxon>
        <taxon>Pseudomonadota</taxon>
        <taxon>Alphaproteobacteria</taxon>
        <taxon>Hyphomicrobiales</taxon>
        <taxon>Phyllobacteriaceae</taxon>
        <taxon>Ollibium</taxon>
    </lineage>
</organism>
<dbReference type="Proteomes" id="UP000306441">
    <property type="component" value="Unassembled WGS sequence"/>
</dbReference>
<accession>A0ABY2QB62</accession>